<evidence type="ECO:0000259" key="1">
    <source>
        <dbReference type="PROSITE" id="PS50994"/>
    </source>
</evidence>
<accession>A0A062U9B1</accession>
<dbReference type="InterPro" id="IPR001584">
    <property type="entry name" value="Integrase_cat-core"/>
</dbReference>
<dbReference type="Pfam" id="PF13565">
    <property type="entry name" value="HTH_32"/>
    <property type="match status" value="1"/>
</dbReference>
<organism evidence="2 3">
    <name type="scientific">Hyphomonas chukchiensis</name>
    <dbReference type="NCBI Taxonomy" id="1280947"/>
    <lineage>
        <taxon>Bacteria</taxon>
        <taxon>Pseudomonadati</taxon>
        <taxon>Pseudomonadota</taxon>
        <taxon>Alphaproteobacteria</taxon>
        <taxon>Hyphomonadales</taxon>
        <taxon>Hyphomonadaceae</taxon>
        <taxon>Hyphomonas</taxon>
    </lineage>
</organism>
<feature type="domain" description="Integrase catalytic" evidence="1">
    <location>
        <begin position="120"/>
        <end position="288"/>
    </location>
</feature>
<gene>
    <name evidence="2" type="ORF">HY30_19115</name>
</gene>
<name>A0A062U9B1_9PROT</name>
<protein>
    <submittedName>
        <fullName evidence="2">Integrase</fullName>
    </submittedName>
</protein>
<dbReference type="PANTHER" id="PTHR47515">
    <property type="entry name" value="LOW CALCIUM RESPONSE LOCUS PROTEIN T"/>
    <property type="match status" value="1"/>
</dbReference>
<dbReference type="Gene3D" id="3.30.420.10">
    <property type="entry name" value="Ribonuclease H-like superfamily/Ribonuclease H"/>
    <property type="match status" value="1"/>
</dbReference>
<sequence length="372" mass="42579">RLEGESMTDLCREFGISRKTGYKIFNRYKEEGLIALEDRSRRPVRYANQLPVPIEQAIIEAKKDKPHWGARKIRELLVRRLAGDVRIPAHSTIHAVLDRRGLVSRARRKRQRALGTPLSSGSVPNALWCVDFKGEFRLGNQAYCYPLTVTDHASRFILACEALEGTKEVPVIEAFHTLFQARGLPDAIRSDNGVPFASPNGLYNLSKLSVWWLRLGVAIERIKPGHPQQNGRHERMHLTLKQETTRPACENHLQQQVRFDDFVREYNTERPHEGLDMATPAEIYTQSSRVYDGLPEIDYPFHDREVLITSCGRICMHRKKINISTVLAGQRVGITEVDDGIWLVTFMHYDLGYIDLEQRTLQTIDNPFGAKV</sequence>
<dbReference type="GO" id="GO:0015074">
    <property type="term" value="P:DNA integration"/>
    <property type="evidence" value="ECO:0007669"/>
    <property type="project" value="InterPro"/>
</dbReference>
<dbReference type="GO" id="GO:0003676">
    <property type="term" value="F:nucleic acid binding"/>
    <property type="evidence" value="ECO:0007669"/>
    <property type="project" value="InterPro"/>
</dbReference>
<dbReference type="OrthoDB" id="9803878at2"/>
<dbReference type="PROSITE" id="PS50994">
    <property type="entry name" value="INTEGRASE"/>
    <property type="match status" value="1"/>
</dbReference>
<dbReference type="SUPFAM" id="SSF53098">
    <property type="entry name" value="Ribonuclease H-like"/>
    <property type="match status" value="1"/>
</dbReference>
<dbReference type="Pfam" id="PF13683">
    <property type="entry name" value="rve_3"/>
    <property type="match status" value="1"/>
</dbReference>
<proteinExistence type="predicted"/>
<dbReference type="Proteomes" id="UP000027190">
    <property type="component" value="Unassembled WGS sequence"/>
</dbReference>
<dbReference type="InterPro" id="IPR036397">
    <property type="entry name" value="RNaseH_sf"/>
</dbReference>
<evidence type="ECO:0000313" key="2">
    <source>
        <dbReference type="EMBL" id="KCZ54333.1"/>
    </source>
</evidence>
<feature type="non-terminal residue" evidence="2">
    <location>
        <position position="1"/>
    </location>
</feature>
<dbReference type="SUPFAM" id="SSF46689">
    <property type="entry name" value="Homeodomain-like"/>
    <property type="match status" value="1"/>
</dbReference>
<dbReference type="RefSeq" id="WP_034743998.1">
    <property type="nucleotide sequence ID" value="NZ_AWFG01000076.1"/>
</dbReference>
<dbReference type="eggNOG" id="COG2801">
    <property type="taxonomic scope" value="Bacteria"/>
</dbReference>
<dbReference type="PATRIC" id="fig|1280947.3.peg.3458"/>
<dbReference type="InterPro" id="IPR009057">
    <property type="entry name" value="Homeodomain-like_sf"/>
</dbReference>
<dbReference type="PANTHER" id="PTHR47515:SF2">
    <property type="entry name" value="INTEGRASE CORE DOMAIN PROTEIN"/>
    <property type="match status" value="1"/>
</dbReference>
<dbReference type="InterPro" id="IPR012337">
    <property type="entry name" value="RNaseH-like_sf"/>
</dbReference>
<dbReference type="AlphaFoldDB" id="A0A062U9B1"/>
<comment type="caution">
    <text evidence="2">The sequence shown here is derived from an EMBL/GenBank/DDBJ whole genome shotgun (WGS) entry which is preliminary data.</text>
</comment>
<evidence type="ECO:0000313" key="3">
    <source>
        <dbReference type="Proteomes" id="UP000027190"/>
    </source>
</evidence>
<dbReference type="EMBL" id="AWFG01000076">
    <property type="protein sequence ID" value="KCZ54333.1"/>
    <property type="molecule type" value="Genomic_DNA"/>
</dbReference>
<reference evidence="2 3" key="1">
    <citation type="journal article" date="2014" name="Antonie Van Leeuwenhoek">
        <title>Hyphomonas beringensis sp. nov. and Hyphomonas chukchiensis sp. nov., isolated from surface seawater of the Bering Sea and Chukchi Sea.</title>
        <authorList>
            <person name="Li C."/>
            <person name="Lai Q."/>
            <person name="Li G."/>
            <person name="Dong C."/>
            <person name="Wang J."/>
            <person name="Liao Y."/>
            <person name="Shao Z."/>
        </authorList>
    </citation>
    <scope>NUCLEOTIDE SEQUENCE [LARGE SCALE GENOMIC DNA]</scope>
    <source>
        <strain evidence="2 3">BH-BN04-4</strain>
    </source>
</reference>
<keyword evidence="3" id="KW-1185">Reference proteome</keyword>